<dbReference type="RefSeq" id="WP_162423331.1">
    <property type="nucleotide sequence ID" value="NZ_WVIE01000011.1"/>
</dbReference>
<proteinExistence type="predicted"/>
<organism evidence="1 2">
    <name type="scientific">Myxacorys almedinensis A</name>
    <dbReference type="NCBI Taxonomy" id="2690445"/>
    <lineage>
        <taxon>Bacteria</taxon>
        <taxon>Bacillati</taxon>
        <taxon>Cyanobacteriota</taxon>
        <taxon>Cyanophyceae</taxon>
        <taxon>Leptolyngbyales</taxon>
        <taxon>Leptolyngbyaceae</taxon>
        <taxon>Myxacorys</taxon>
        <taxon>Myxacorys almedinensis</taxon>
    </lineage>
</organism>
<evidence type="ECO:0000313" key="1">
    <source>
        <dbReference type="EMBL" id="NDJ17851.1"/>
    </source>
</evidence>
<sequence>MNPHSHDFDQFPFWAYLNQPFFDPSQPFIFNPRAFSRYYKVQQLEHCWRLSERRLLEHCWRQDSPDKQNP</sequence>
<dbReference type="AlphaFoldDB" id="A0A8J7Z463"/>
<comment type="caution">
    <text evidence="1">The sequence shown here is derived from an EMBL/GenBank/DDBJ whole genome shotgun (WGS) entry which is preliminary data.</text>
</comment>
<reference evidence="1" key="1">
    <citation type="submission" date="2019-12" db="EMBL/GenBank/DDBJ databases">
        <title>High-Quality draft genome sequences of three cyanobacteria isolated from the limestone walls of the Old Cathedral of Coimbra.</title>
        <authorList>
            <person name="Tiago I."/>
            <person name="Soares F."/>
            <person name="Portugal A."/>
        </authorList>
    </citation>
    <scope>NUCLEOTIDE SEQUENCE</scope>
    <source>
        <strain evidence="1">A</strain>
    </source>
</reference>
<accession>A0A8J7Z463</accession>
<protein>
    <submittedName>
        <fullName evidence="1">Uncharacterized protein</fullName>
    </submittedName>
</protein>
<keyword evidence="2" id="KW-1185">Reference proteome</keyword>
<gene>
    <name evidence="1" type="ORF">GS601_11185</name>
</gene>
<evidence type="ECO:0000313" key="2">
    <source>
        <dbReference type="Proteomes" id="UP000646053"/>
    </source>
</evidence>
<dbReference type="Proteomes" id="UP000646053">
    <property type="component" value="Unassembled WGS sequence"/>
</dbReference>
<dbReference type="EMBL" id="WVIE01000011">
    <property type="protein sequence ID" value="NDJ17851.1"/>
    <property type="molecule type" value="Genomic_DNA"/>
</dbReference>
<name>A0A8J7Z463_9CYAN</name>